<dbReference type="EMBL" id="JAVFWL010000003">
    <property type="protein sequence ID" value="KAK6743820.1"/>
    <property type="molecule type" value="Genomic_DNA"/>
</dbReference>
<evidence type="ECO:0000313" key="3">
    <source>
        <dbReference type="Proteomes" id="UP001303046"/>
    </source>
</evidence>
<protein>
    <submittedName>
        <fullName evidence="2">Uncharacterized protein</fullName>
    </submittedName>
</protein>
<sequence>MCLVSVLILPDKSGTNLSTTGDERLGEHYVGFGPPIDRAGSRTSNRYTTPIGNPQKLTGCEREVIRKQVGEALAENAESLEKAKA</sequence>
<accession>A0ABR1D230</accession>
<feature type="region of interest" description="Disordered" evidence="1">
    <location>
        <begin position="32"/>
        <end position="55"/>
    </location>
</feature>
<reference evidence="2 3" key="1">
    <citation type="submission" date="2023-08" db="EMBL/GenBank/DDBJ databases">
        <title>A Necator americanus chromosomal reference genome.</title>
        <authorList>
            <person name="Ilik V."/>
            <person name="Petrzelkova K.J."/>
            <person name="Pardy F."/>
            <person name="Fuh T."/>
            <person name="Niatou-Singa F.S."/>
            <person name="Gouil Q."/>
            <person name="Baker L."/>
            <person name="Ritchie M.E."/>
            <person name="Jex A.R."/>
            <person name="Gazzola D."/>
            <person name="Li H."/>
            <person name="Toshio Fujiwara R."/>
            <person name="Zhan B."/>
            <person name="Aroian R.V."/>
            <person name="Pafco B."/>
            <person name="Schwarz E.M."/>
        </authorList>
    </citation>
    <scope>NUCLEOTIDE SEQUENCE [LARGE SCALE GENOMIC DNA]</scope>
    <source>
        <strain evidence="2 3">Aroian</strain>
        <tissue evidence="2">Whole animal</tissue>
    </source>
</reference>
<keyword evidence="3" id="KW-1185">Reference proteome</keyword>
<name>A0ABR1D230_NECAM</name>
<proteinExistence type="predicted"/>
<feature type="compositionally biased region" description="Polar residues" evidence="1">
    <location>
        <begin position="41"/>
        <end position="55"/>
    </location>
</feature>
<evidence type="ECO:0000256" key="1">
    <source>
        <dbReference type="SAM" id="MobiDB-lite"/>
    </source>
</evidence>
<gene>
    <name evidence="2" type="primary">Necator_chrIII.g11629</name>
    <name evidence="2" type="ORF">RB195_010864</name>
</gene>
<comment type="caution">
    <text evidence="2">The sequence shown here is derived from an EMBL/GenBank/DDBJ whole genome shotgun (WGS) entry which is preliminary data.</text>
</comment>
<dbReference type="Proteomes" id="UP001303046">
    <property type="component" value="Unassembled WGS sequence"/>
</dbReference>
<organism evidence="2 3">
    <name type="scientific">Necator americanus</name>
    <name type="common">Human hookworm</name>
    <dbReference type="NCBI Taxonomy" id="51031"/>
    <lineage>
        <taxon>Eukaryota</taxon>
        <taxon>Metazoa</taxon>
        <taxon>Ecdysozoa</taxon>
        <taxon>Nematoda</taxon>
        <taxon>Chromadorea</taxon>
        <taxon>Rhabditida</taxon>
        <taxon>Rhabditina</taxon>
        <taxon>Rhabditomorpha</taxon>
        <taxon>Strongyloidea</taxon>
        <taxon>Ancylostomatidae</taxon>
        <taxon>Bunostominae</taxon>
        <taxon>Necator</taxon>
    </lineage>
</organism>
<evidence type="ECO:0000313" key="2">
    <source>
        <dbReference type="EMBL" id="KAK6743820.1"/>
    </source>
</evidence>